<dbReference type="EMBL" id="VUOB01000064">
    <property type="protein sequence ID" value="KAA2253972.1"/>
    <property type="molecule type" value="Genomic_DNA"/>
</dbReference>
<keyword evidence="3" id="KW-0949">S-adenosyl-L-methionine</keyword>
<dbReference type="PROSITE" id="PS51682">
    <property type="entry name" value="SAM_OMT_I"/>
    <property type="match status" value="1"/>
</dbReference>
<protein>
    <submittedName>
        <fullName evidence="4">O-methyltransferase</fullName>
    </submittedName>
</protein>
<dbReference type="AlphaFoldDB" id="A0A5B2WTD2"/>
<dbReference type="CDD" id="cd02440">
    <property type="entry name" value="AdoMet_MTases"/>
    <property type="match status" value="1"/>
</dbReference>
<dbReference type="PANTHER" id="PTHR43167:SF1">
    <property type="entry name" value="PUTATIVE (AFU_ORTHOLOGUE AFUA_6G01830)-RELATED"/>
    <property type="match status" value="1"/>
</dbReference>
<keyword evidence="1 4" id="KW-0489">Methyltransferase</keyword>
<evidence type="ECO:0000256" key="3">
    <source>
        <dbReference type="ARBA" id="ARBA00022691"/>
    </source>
</evidence>
<dbReference type="Gene3D" id="3.40.50.150">
    <property type="entry name" value="Vaccinia Virus protein VP39"/>
    <property type="match status" value="1"/>
</dbReference>
<comment type="caution">
    <text evidence="4">The sequence shown here is derived from an EMBL/GenBank/DDBJ whole genome shotgun (WGS) entry which is preliminary data.</text>
</comment>
<reference evidence="4 5" key="1">
    <citation type="submission" date="2019-09" db="EMBL/GenBank/DDBJ databases">
        <title>Goodfellowia gen. nov., a new genus of the Pseudonocardineae related to Actinoalloteichus, containing Goodfellowia coeruleoviolacea gen. nov., comb. nov. gen. nov., comb. nov.</title>
        <authorList>
            <person name="Labeda D."/>
        </authorList>
    </citation>
    <scope>NUCLEOTIDE SEQUENCE [LARGE SCALE GENOMIC DNA]</scope>
    <source>
        <strain evidence="4 5">AN110305</strain>
    </source>
</reference>
<dbReference type="OrthoDB" id="9799672at2"/>
<evidence type="ECO:0000256" key="2">
    <source>
        <dbReference type="ARBA" id="ARBA00022679"/>
    </source>
</evidence>
<sequence length="213" mass="22738">MAPAIEAVLARLEERSAREQPELERLNGVGAAATRAAAPGLMLDVGPQVGRLLNALVRITDAKFVLEVGGSVGYSTVWLAEALTHTGGHALSLEPEPDKAVQLGNNLAAAGLGDHVDVLVEDAGAVIPRLAGPFDVVLIDHWKDLYVREFDAAWPKLREGGVIVADNICRPTATADLMQEYVEHVRNAPGAYSFTLDIGNGVELTWRTNTEEA</sequence>
<dbReference type="Proteomes" id="UP000323454">
    <property type="component" value="Unassembled WGS sequence"/>
</dbReference>
<dbReference type="SUPFAM" id="SSF53335">
    <property type="entry name" value="S-adenosyl-L-methionine-dependent methyltransferases"/>
    <property type="match status" value="1"/>
</dbReference>
<accession>A0A5B2WTD2</accession>
<dbReference type="PANTHER" id="PTHR43167">
    <property type="entry name" value="PUTATIVE (AFU_ORTHOLOGUE AFUA_6G01830)-RELATED"/>
    <property type="match status" value="1"/>
</dbReference>
<dbReference type="GO" id="GO:0032259">
    <property type="term" value="P:methylation"/>
    <property type="evidence" value="ECO:0007669"/>
    <property type="project" value="UniProtKB-KW"/>
</dbReference>
<proteinExistence type="predicted"/>
<keyword evidence="5" id="KW-1185">Reference proteome</keyword>
<organism evidence="4 5">
    <name type="scientific">Solihabitans fulvus</name>
    <dbReference type="NCBI Taxonomy" id="1892852"/>
    <lineage>
        <taxon>Bacteria</taxon>
        <taxon>Bacillati</taxon>
        <taxon>Actinomycetota</taxon>
        <taxon>Actinomycetes</taxon>
        <taxon>Pseudonocardiales</taxon>
        <taxon>Pseudonocardiaceae</taxon>
        <taxon>Solihabitans</taxon>
    </lineage>
</organism>
<name>A0A5B2WTD2_9PSEU</name>
<evidence type="ECO:0000313" key="4">
    <source>
        <dbReference type="EMBL" id="KAA2253972.1"/>
    </source>
</evidence>
<dbReference type="Pfam" id="PF13578">
    <property type="entry name" value="Methyltransf_24"/>
    <property type="match status" value="1"/>
</dbReference>
<reference evidence="4 5" key="2">
    <citation type="submission" date="2019-09" db="EMBL/GenBank/DDBJ databases">
        <authorList>
            <person name="Jin C."/>
        </authorList>
    </citation>
    <scope>NUCLEOTIDE SEQUENCE [LARGE SCALE GENOMIC DNA]</scope>
    <source>
        <strain evidence="4 5">AN110305</strain>
    </source>
</reference>
<dbReference type="GO" id="GO:0008171">
    <property type="term" value="F:O-methyltransferase activity"/>
    <property type="evidence" value="ECO:0007669"/>
    <property type="project" value="InterPro"/>
</dbReference>
<gene>
    <name evidence="4" type="ORF">F0L68_32110</name>
</gene>
<dbReference type="InterPro" id="IPR002935">
    <property type="entry name" value="SAM_O-MeTrfase"/>
</dbReference>
<keyword evidence="2 4" id="KW-0808">Transferase</keyword>
<evidence type="ECO:0000313" key="5">
    <source>
        <dbReference type="Proteomes" id="UP000323454"/>
    </source>
</evidence>
<evidence type="ECO:0000256" key="1">
    <source>
        <dbReference type="ARBA" id="ARBA00022603"/>
    </source>
</evidence>
<dbReference type="InterPro" id="IPR029063">
    <property type="entry name" value="SAM-dependent_MTases_sf"/>
</dbReference>